<feature type="transmembrane region" description="Helical" evidence="1">
    <location>
        <begin position="197"/>
        <end position="219"/>
    </location>
</feature>
<comment type="caution">
    <text evidence="3">The sequence shown here is derived from an EMBL/GenBank/DDBJ whole genome shotgun (WGS) entry which is preliminary data.</text>
</comment>
<evidence type="ECO:0000256" key="1">
    <source>
        <dbReference type="SAM" id="Phobius"/>
    </source>
</evidence>
<dbReference type="InterPro" id="IPR002656">
    <property type="entry name" value="Acyl_transf_3_dom"/>
</dbReference>
<proteinExistence type="predicted"/>
<feature type="domain" description="Acyltransferase 3" evidence="2">
    <location>
        <begin position="7"/>
        <end position="335"/>
    </location>
</feature>
<feature type="transmembrane region" description="Helical" evidence="1">
    <location>
        <begin position="289"/>
        <end position="311"/>
    </location>
</feature>
<dbReference type="EMBL" id="JAAQOM010000021">
    <property type="protein sequence ID" value="NIA57351.1"/>
    <property type="molecule type" value="Genomic_DNA"/>
</dbReference>
<dbReference type="InterPro" id="IPR050879">
    <property type="entry name" value="Acyltransferase_3"/>
</dbReference>
<protein>
    <submittedName>
        <fullName evidence="3">Acyltransferase</fullName>
    </submittedName>
</protein>
<dbReference type="GO" id="GO:0016746">
    <property type="term" value="F:acyltransferase activity"/>
    <property type="evidence" value="ECO:0007669"/>
    <property type="project" value="UniProtKB-KW"/>
</dbReference>
<evidence type="ECO:0000259" key="2">
    <source>
        <dbReference type="Pfam" id="PF01757"/>
    </source>
</evidence>
<keyword evidence="1" id="KW-1133">Transmembrane helix</keyword>
<feature type="transmembrane region" description="Helical" evidence="1">
    <location>
        <begin position="252"/>
        <end position="268"/>
    </location>
</feature>
<keyword evidence="3" id="KW-0012">Acyltransferase</keyword>
<feature type="transmembrane region" description="Helical" evidence="1">
    <location>
        <begin position="82"/>
        <end position="100"/>
    </location>
</feature>
<name>A0ABX0PIT5_9BURK</name>
<evidence type="ECO:0000313" key="3">
    <source>
        <dbReference type="EMBL" id="NIA57351.1"/>
    </source>
</evidence>
<dbReference type="PANTHER" id="PTHR23028">
    <property type="entry name" value="ACETYLTRANSFERASE"/>
    <property type="match status" value="1"/>
</dbReference>
<dbReference type="Proteomes" id="UP000716322">
    <property type="component" value="Unassembled WGS sequence"/>
</dbReference>
<dbReference type="RefSeq" id="WP_166863852.1">
    <property type="nucleotide sequence ID" value="NZ_JAAQOM010000021.1"/>
</dbReference>
<accession>A0ABX0PIT5</accession>
<dbReference type="Pfam" id="PF01757">
    <property type="entry name" value="Acyl_transf_3"/>
    <property type="match status" value="1"/>
</dbReference>
<feature type="transmembrane region" description="Helical" evidence="1">
    <location>
        <begin position="40"/>
        <end position="61"/>
    </location>
</feature>
<feature type="transmembrane region" description="Helical" evidence="1">
    <location>
        <begin position="163"/>
        <end position="185"/>
    </location>
</feature>
<evidence type="ECO:0000313" key="4">
    <source>
        <dbReference type="Proteomes" id="UP000716322"/>
    </source>
</evidence>
<keyword evidence="1" id="KW-0812">Transmembrane</keyword>
<keyword evidence="3" id="KW-0808">Transferase</keyword>
<reference evidence="3 4" key="1">
    <citation type="submission" date="2020-03" db="EMBL/GenBank/DDBJ databases">
        <title>Genome sequence of strain Massilia sp. TW-1.</title>
        <authorList>
            <person name="Chaudhary D.K."/>
        </authorList>
    </citation>
    <scope>NUCLEOTIDE SEQUENCE [LARGE SCALE GENOMIC DNA]</scope>
    <source>
        <strain evidence="3 4">TW-1</strain>
    </source>
</reference>
<organism evidence="3 4">
    <name type="scientific">Telluria antibiotica</name>
    <dbReference type="NCBI Taxonomy" id="2717319"/>
    <lineage>
        <taxon>Bacteria</taxon>
        <taxon>Pseudomonadati</taxon>
        <taxon>Pseudomonadota</taxon>
        <taxon>Betaproteobacteria</taxon>
        <taxon>Burkholderiales</taxon>
        <taxon>Oxalobacteraceae</taxon>
        <taxon>Telluria group</taxon>
        <taxon>Telluria</taxon>
    </lineage>
</organism>
<gene>
    <name evidence="3" type="ORF">HAV22_27375</name>
</gene>
<feature type="transmembrane region" description="Helical" evidence="1">
    <location>
        <begin position="12"/>
        <end position="28"/>
    </location>
</feature>
<feature type="transmembrane region" description="Helical" evidence="1">
    <location>
        <begin position="317"/>
        <end position="338"/>
    </location>
</feature>
<dbReference type="PANTHER" id="PTHR23028:SF53">
    <property type="entry name" value="ACYL_TRANSF_3 DOMAIN-CONTAINING PROTEIN"/>
    <property type="match status" value="1"/>
</dbReference>
<feature type="transmembrane region" description="Helical" evidence="1">
    <location>
        <begin position="226"/>
        <end position="246"/>
    </location>
</feature>
<sequence length="364" mass="39458">MKRFDVIDALRGLAIAGVVLVHTGRQAMPPSAMLRAVMNLGASGVHLFFVVSALTLCLSWVRRRRCESRPLRNFLIRRVARVAPMFYLAIALYLGLHGMAPGYWTPNGIQIPGIVATIFFVHGFHPETINAVVPGGWSIAAEMEFYASLALCLPALGTARSTLLFLGTSLVLFILNAIVVPHLFTYPAEQHYLVPNFIRFNFFGQLPVFAAGVVASTAFRYGTTDWRVAAGAALCMLVAAVCWWRAPQPLCTPAVGAFFAGAALLLAQRPARLFVNRVTIALGKRSFSIFLLHFAVLDAFSHSGAAAWFAGSNAGSVLEFLCVLSATAALSTLTWRWVEQPGIACGARLVATLERTSVWHTAAH</sequence>
<keyword evidence="1" id="KW-0472">Membrane</keyword>
<keyword evidence="4" id="KW-1185">Reference proteome</keyword>